<keyword evidence="1" id="KW-0560">Oxidoreductase</keyword>
<comment type="caution">
    <text evidence="4">The sequence shown here is derived from an EMBL/GenBank/DDBJ whole genome shotgun (WGS) entry which is preliminary data.</text>
</comment>
<feature type="transmembrane region" description="Helical" evidence="3">
    <location>
        <begin position="6"/>
        <end position="25"/>
    </location>
</feature>
<evidence type="ECO:0000256" key="2">
    <source>
        <dbReference type="RuleBase" id="RU000363"/>
    </source>
</evidence>
<dbReference type="AlphaFoldDB" id="A0AAN8JNS8"/>
<dbReference type="PRINTS" id="PR00080">
    <property type="entry name" value="SDRFAMILY"/>
</dbReference>
<evidence type="ECO:0000313" key="5">
    <source>
        <dbReference type="Proteomes" id="UP001347796"/>
    </source>
</evidence>
<gene>
    <name evidence="4" type="ORF">SNE40_009416</name>
</gene>
<dbReference type="Gene3D" id="3.40.50.720">
    <property type="entry name" value="NAD(P)-binding Rossmann-like Domain"/>
    <property type="match status" value="1"/>
</dbReference>
<dbReference type="PANTHER" id="PTHR43157:SF72">
    <property type="entry name" value="RETINOL DEHYDROGENASE 14"/>
    <property type="match status" value="1"/>
</dbReference>
<dbReference type="SUPFAM" id="SSF51735">
    <property type="entry name" value="NAD(P)-binding Rossmann-fold domains"/>
    <property type="match status" value="1"/>
</dbReference>
<dbReference type="InterPro" id="IPR002347">
    <property type="entry name" value="SDR_fam"/>
</dbReference>
<reference evidence="4 5" key="1">
    <citation type="submission" date="2024-01" db="EMBL/GenBank/DDBJ databases">
        <title>The genome of the rayed Mediterranean limpet Patella caerulea (Linnaeus, 1758).</title>
        <authorList>
            <person name="Anh-Thu Weber A."/>
            <person name="Halstead-Nussloch G."/>
        </authorList>
    </citation>
    <scope>NUCLEOTIDE SEQUENCE [LARGE SCALE GENOMIC DNA]</scope>
    <source>
        <strain evidence="4">AATW-2023a</strain>
        <tissue evidence="4">Whole specimen</tissue>
    </source>
</reference>
<protein>
    <submittedName>
        <fullName evidence="4">Uncharacterized protein</fullName>
    </submittedName>
</protein>
<dbReference type="InterPro" id="IPR036291">
    <property type="entry name" value="NAD(P)-bd_dom_sf"/>
</dbReference>
<dbReference type="EMBL" id="JAZGQO010000007">
    <property type="protein sequence ID" value="KAK6181592.1"/>
    <property type="molecule type" value="Genomic_DNA"/>
</dbReference>
<keyword evidence="3" id="KW-1133">Transmembrane helix</keyword>
<evidence type="ECO:0000256" key="3">
    <source>
        <dbReference type="SAM" id="Phobius"/>
    </source>
</evidence>
<name>A0AAN8JNS8_PATCE</name>
<proteinExistence type="inferred from homology"/>
<dbReference type="PRINTS" id="PR00081">
    <property type="entry name" value="GDHRDH"/>
</dbReference>
<evidence type="ECO:0000313" key="4">
    <source>
        <dbReference type="EMBL" id="KAK6181592.1"/>
    </source>
</evidence>
<keyword evidence="3" id="KW-0812">Transmembrane</keyword>
<dbReference type="Proteomes" id="UP001347796">
    <property type="component" value="Unassembled WGS sequence"/>
</dbReference>
<dbReference type="GO" id="GO:0016491">
    <property type="term" value="F:oxidoreductase activity"/>
    <property type="evidence" value="ECO:0007669"/>
    <property type="project" value="UniProtKB-KW"/>
</dbReference>
<dbReference type="PANTHER" id="PTHR43157">
    <property type="entry name" value="PHOSPHATIDYLINOSITOL-GLYCAN BIOSYNTHESIS CLASS F PROTEIN-RELATED"/>
    <property type="match status" value="1"/>
</dbReference>
<dbReference type="Pfam" id="PF00106">
    <property type="entry name" value="adh_short"/>
    <property type="match status" value="1"/>
</dbReference>
<organism evidence="4 5">
    <name type="scientific">Patella caerulea</name>
    <name type="common">Rayed Mediterranean limpet</name>
    <dbReference type="NCBI Taxonomy" id="87958"/>
    <lineage>
        <taxon>Eukaryota</taxon>
        <taxon>Metazoa</taxon>
        <taxon>Spiralia</taxon>
        <taxon>Lophotrochozoa</taxon>
        <taxon>Mollusca</taxon>
        <taxon>Gastropoda</taxon>
        <taxon>Patellogastropoda</taxon>
        <taxon>Patelloidea</taxon>
        <taxon>Patellidae</taxon>
        <taxon>Patella</taxon>
    </lineage>
</organism>
<accession>A0AAN8JNS8</accession>
<sequence length="321" mass="35680">MADWIFVIAISAGVLVGTMVLRRLLSRHVVYKGHILLTGKTVIVTGANCGIGKATTLDFARRNARIIMACRDLAKAEKAVKDIRKVTQDGQLIVKHLDLASLQSVRTFCEEINREEKQLDILINNAGVFQCPFSKTVDGFEMQMGVNHFGHFLLTNLLLDLLQKSTSSRIVVVSSALHKRGNINFDDINSDKEYSRSKAYADSKLANIFFAQELSQRLKSSSVNVYCVHPGMVWTNLGRHVISPVVRWLVSPLASLLIKSSHEGAQTIIYCSIDPELNNETGLYYGNCKTESWTPTAQNVIAAKKLWDLSESLTGLNKKTL</sequence>
<evidence type="ECO:0000256" key="1">
    <source>
        <dbReference type="ARBA" id="ARBA00023002"/>
    </source>
</evidence>
<keyword evidence="3" id="KW-0472">Membrane</keyword>
<keyword evidence="5" id="KW-1185">Reference proteome</keyword>
<comment type="similarity">
    <text evidence="2">Belongs to the short-chain dehydrogenases/reductases (SDR) family.</text>
</comment>